<dbReference type="AlphaFoldDB" id="A0A1H7R0V7"/>
<dbReference type="InterPro" id="IPR008969">
    <property type="entry name" value="CarboxyPept-like_regulatory"/>
</dbReference>
<gene>
    <name evidence="2" type="ORF">SAMN05444354_106334</name>
</gene>
<keyword evidence="3" id="KW-1185">Reference proteome</keyword>
<dbReference type="EMBL" id="FOAP01000006">
    <property type="protein sequence ID" value="SEL53564.1"/>
    <property type="molecule type" value="Genomic_DNA"/>
</dbReference>
<evidence type="ECO:0000256" key="1">
    <source>
        <dbReference type="SAM" id="MobiDB-lite"/>
    </source>
</evidence>
<protein>
    <submittedName>
        <fullName evidence="2">Uncharacterized protein</fullName>
    </submittedName>
</protein>
<organism evidence="2 3">
    <name type="scientific">Stigmatella aurantiaca</name>
    <dbReference type="NCBI Taxonomy" id="41"/>
    <lineage>
        <taxon>Bacteria</taxon>
        <taxon>Pseudomonadati</taxon>
        <taxon>Myxococcota</taxon>
        <taxon>Myxococcia</taxon>
        <taxon>Myxococcales</taxon>
        <taxon>Cystobacterineae</taxon>
        <taxon>Archangiaceae</taxon>
        <taxon>Stigmatella</taxon>
    </lineage>
</organism>
<dbReference type="Proteomes" id="UP000182719">
    <property type="component" value="Unassembled WGS sequence"/>
</dbReference>
<accession>A0A1H7R0V7</accession>
<reference evidence="3" key="1">
    <citation type="submission" date="2016-10" db="EMBL/GenBank/DDBJ databases">
        <authorList>
            <person name="Varghese N."/>
            <person name="Submissions S."/>
        </authorList>
    </citation>
    <scope>NUCLEOTIDE SEQUENCE [LARGE SCALE GENOMIC DNA]</scope>
    <source>
        <strain evidence="3">DSM 17044</strain>
    </source>
</reference>
<dbReference type="SUPFAM" id="SSF49503">
    <property type="entry name" value="Cupredoxins"/>
    <property type="match status" value="1"/>
</dbReference>
<proteinExistence type="predicted"/>
<name>A0A1H7R0V7_STIAU</name>
<dbReference type="InterPro" id="IPR008972">
    <property type="entry name" value="Cupredoxin"/>
</dbReference>
<dbReference type="SUPFAM" id="SSF49464">
    <property type="entry name" value="Carboxypeptidase regulatory domain-like"/>
    <property type="match status" value="1"/>
</dbReference>
<dbReference type="Gene3D" id="2.60.40.420">
    <property type="entry name" value="Cupredoxins - blue copper proteins"/>
    <property type="match status" value="1"/>
</dbReference>
<dbReference type="RefSeq" id="WP_245768584.1">
    <property type="nucleotide sequence ID" value="NZ_FOAP01000006.1"/>
</dbReference>
<feature type="compositionally biased region" description="Pro residues" evidence="1">
    <location>
        <begin position="24"/>
        <end position="33"/>
    </location>
</feature>
<evidence type="ECO:0000313" key="3">
    <source>
        <dbReference type="Proteomes" id="UP000182719"/>
    </source>
</evidence>
<evidence type="ECO:0000313" key="2">
    <source>
        <dbReference type="EMBL" id="SEL53564.1"/>
    </source>
</evidence>
<feature type="region of interest" description="Disordered" evidence="1">
    <location>
        <begin position="21"/>
        <end position="43"/>
    </location>
</feature>
<sequence length="257" mass="27118">MRKLLPLGALLLGVALPDCRPSSAPGPVPPASPPAKAGAAAPTAGRGLLTGQVRLTGTPPPPELRETTASVAAVCGDTVPDRSLAVGEEGALAHVVVALVEGASLPEEGLTPPPPVLDQRKCAYEPPILAARVGATLEVRNSDPVMHNVRAAAGAQPLFNVAMPLEGTSLRRPLPAAPGVLQVKCDVHPWMRAVIRTFDHPYFTTTDEKGRFRLEVPEGTHTVLFWHPRLPDATRSFTLEVGQTQQADQAWPVSALR</sequence>
<feature type="compositionally biased region" description="Low complexity" evidence="1">
    <location>
        <begin position="34"/>
        <end position="43"/>
    </location>
</feature>